<comment type="similarity">
    <text evidence="1">Belongs to the jacalin lectin family.</text>
</comment>
<sequence>MELKKFEVGTWGGKGGSSWDDGIFTGVREIKLLDIDSILVVYDKEGENLSMEKDMEDLEALLLLCPGPLLQEEVPGWVERSIVVGPWGGNGGSNWDDGIFKGRRGLLLSVALPQVLDSHFISLFTTPKSNEINEPELAIPEHRPKTNKSILLIYSVCTQ</sequence>
<accession>A0AAN9KWX6</accession>
<dbReference type="EMBL" id="JAYMYQ010000006">
    <property type="protein sequence ID" value="KAK7325137.1"/>
    <property type="molecule type" value="Genomic_DNA"/>
</dbReference>
<dbReference type="InterPro" id="IPR001229">
    <property type="entry name" value="Jacalin-like_lectin_dom"/>
</dbReference>
<dbReference type="Pfam" id="PF01419">
    <property type="entry name" value="Jacalin"/>
    <property type="match status" value="1"/>
</dbReference>
<name>A0AAN9KWX6_CANGL</name>
<dbReference type="GO" id="GO:0030246">
    <property type="term" value="F:carbohydrate binding"/>
    <property type="evidence" value="ECO:0007669"/>
    <property type="project" value="UniProtKB-KW"/>
</dbReference>
<comment type="caution">
    <text evidence="4">The sequence shown here is derived from an EMBL/GenBank/DDBJ whole genome shotgun (WGS) entry which is preliminary data.</text>
</comment>
<evidence type="ECO:0000313" key="4">
    <source>
        <dbReference type="EMBL" id="KAK7325137.1"/>
    </source>
</evidence>
<reference evidence="4 5" key="1">
    <citation type="submission" date="2024-01" db="EMBL/GenBank/DDBJ databases">
        <title>The genomes of 5 underutilized Papilionoideae crops provide insights into root nodulation and disease resistanc.</title>
        <authorList>
            <person name="Jiang F."/>
        </authorList>
    </citation>
    <scope>NUCLEOTIDE SEQUENCE [LARGE SCALE GENOMIC DNA]</scope>
    <source>
        <strain evidence="4">LVBAO_FW01</strain>
        <tissue evidence="4">Leaves</tissue>
    </source>
</reference>
<organism evidence="4 5">
    <name type="scientific">Canavalia gladiata</name>
    <name type="common">Sword bean</name>
    <name type="synonym">Dolichos gladiatus</name>
    <dbReference type="NCBI Taxonomy" id="3824"/>
    <lineage>
        <taxon>Eukaryota</taxon>
        <taxon>Viridiplantae</taxon>
        <taxon>Streptophyta</taxon>
        <taxon>Embryophyta</taxon>
        <taxon>Tracheophyta</taxon>
        <taxon>Spermatophyta</taxon>
        <taxon>Magnoliopsida</taxon>
        <taxon>eudicotyledons</taxon>
        <taxon>Gunneridae</taxon>
        <taxon>Pentapetalae</taxon>
        <taxon>rosids</taxon>
        <taxon>fabids</taxon>
        <taxon>Fabales</taxon>
        <taxon>Fabaceae</taxon>
        <taxon>Papilionoideae</taxon>
        <taxon>50 kb inversion clade</taxon>
        <taxon>NPAAA clade</taxon>
        <taxon>indigoferoid/millettioid clade</taxon>
        <taxon>Phaseoleae</taxon>
        <taxon>Canavalia</taxon>
    </lineage>
</organism>
<evidence type="ECO:0000256" key="1">
    <source>
        <dbReference type="ARBA" id="ARBA00006568"/>
    </source>
</evidence>
<evidence type="ECO:0000256" key="2">
    <source>
        <dbReference type="ARBA" id="ARBA00022734"/>
    </source>
</evidence>
<dbReference type="InterPro" id="IPR036404">
    <property type="entry name" value="Jacalin-like_lectin_dom_sf"/>
</dbReference>
<keyword evidence="5" id="KW-1185">Reference proteome</keyword>
<proteinExistence type="inferred from homology"/>
<dbReference type="Proteomes" id="UP001367508">
    <property type="component" value="Unassembled WGS sequence"/>
</dbReference>
<keyword evidence="2" id="KW-0430">Lectin</keyword>
<feature type="domain" description="Jacalin-type lectin" evidence="3">
    <location>
        <begin position="8"/>
        <end position="50"/>
    </location>
</feature>
<dbReference type="Gene3D" id="2.100.10.30">
    <property type="entry name" value="Jacalin-like lectin domain"/>
    <property type="match status" value="1"/>
</dbReference>
<gene>
    <name evidence="4" type="ORF">VNO77_29239</name>
</gene>
<evidence type="ECO:0000313" key="5">
    <source>
        <dbReference type="Proteomes" id="UP001367508"/>
    </source>
</evidence>
<evidence type="ECO:0000259" key="3">
    <source>
        <dbReference type="Pfam" id="PF01419"/>
    </source>
</evidence>
<protein>
    <recommendedName>
        <fullName evidence="3">Jacalin-type lectin domain-containing protein</fullName>
    </recommendedName>
</protein>
<dbReference type="AlphaFoldDB" id="A0AAN9KWX6"/>
<dbReference type="SUPFAM" id="SSF51101">
    <property type="entry name" value="Mannose-binding lectins"/>
    <property type="match status" value="1"/>
</dbReference>